<feature type="region of interest" description="Disordered" evidence="10">
    <location>
        <begin position="312"/>
        <end position="347"/>
    </location>
</feature>
<keyword evidence="2" id="KW-0507">mRNA processing</keyword>
<evidence type="ECO:0000256" key="5">
    <source>
        <dbReference type="ARBA" id="ARBA00022833"/>
    </source>
</evidence>
<dbReference type="GO" id="GO:0071006">
    <property type="term" value="C:U2-type catalytic step 1 spliceosome"/>
    <property type="evidence" value="ECO:0007669"/>
    <property type="project" value="UniProtKB-UniRule"/>
</dbReference>
<dbReference type="AlphaFoldDB" id="A0AA38H7J4"/>
<dbReference type="GO" id="GO:0000349">
    <property type="term" value="P:generation of catalytic spliceosome for first transesterification step"/>
    <property type="evidence" value="ECO:0007669"/>
    <property type="project" value="UniProtKB-UniRule"/>
</dbReference>
<dbReference type="Proteomes" id="UP001164286">
    <property type="component" value="Unassembled WGS sequence"/>
</dbReference>
<name>A0AA38H7J4_9TREE</name>
<feature type="compositionally biased region" description="Acidic residues" evidence="10">
    <location>
        <begin position="252"/>
        <end position="267"/>
    </location>
</feature>
<feature type="compositionally biased region" description="Low complexity" evidence="10">
    <location>
        <begin position="312"/>
        <end position="329"/>
    </location>
</feature>
<comment type="function">
    <text evidence="8">Part of the spliceosome which catalyzes two sequential transesterification reactions, first the excision of the non-coding intron from pre-mRNA and then the ligation of the coding exons to form the mature mRNA. Plays a role in stabilizing the structure of the spliceosome catalytic core and docking of the branch helix into the active site, producing 5'-exon and lariat intron-3'-intermediates.</text>
</comment>
<feature type="binding site" evidence="8">
    <location>
        <position position="81"/>
    </location>
    <ligand>
        <name>Zn(2+)</name>
        <dbReference type="ChEBI" id="CHEBI:29105"/>
    </ligand>
</feature>
<keyword evidence="4 8" id="KW-0747">Spliceosome</keyword>
<feature type="binding site" evidence="8">
    <location>
        <position position="84"/>
    </location>
    <ligand>
        <name>Zn(2+)</name>
        <dbReference type="ChEBI" id="CHEBI:29105"/>
    </ligand>
</feature>
<evidence type="ECO:0000256" key="10">
    <source>
        <dbReference type="SAM" id="MobiDB-lite"/>
    </source>
</evidence>
<comment type="subcellular location">
    <subcellularLocation>
        <location evidence="1 8">Nucleus</location>
    </subcellularLocation>
</comment>
<dbReference type="InterPro" id="IPR043701">
    <property type="entry name" value="Yju2"/>
</dbReference>
<dbReference type="RefSeq" id="XP_052944793.1">
    <property type="nucleotide sequence ID" value="XM_053092559.1"/>
</dbReference>
<dbReference type="HAMAP" id="MF_03226">
    <property type="entry name" value="YJU2"/>
    <property type="match status" value="1"/>
</dbReference>
<reference evidence="11" key="1">
    <citation type="journal article" date="2022" name="G3 (Bethesda)">
        <title>High quality genome of the basidiomycete yeast Dioszegia hungarica PDD-24b-2 isolated from cloud water.</title>
        <authorList>
            <person name="Jarrige D."/>
            <person name="Haridas S."/>
            <person name="Bleykasten-Grosshans C."/>
            <person name="Joly M."/>
            <person name="Nadalig T."/>
            <person name="Sancelme M."/>
            <person name="Vuilleumier S."/>
            <person name="Grigoriev I.V."/>
            <person name="Amato P."/>
            <person name="Bringel F."/>
        </authorList>
    </citation>
    <scope>NUCLEOTIDE SEQUENCE</scope>
    <source>
        <strain evidence="11">PDD-24b-2</strain>
    </source>
</reference>
<evidence type="ECO:0000256" key="9">
    <source>
        <dbReference type="SAM" id="Coils"/>
    </source>
</evidence>
<dbReference type="InterPro" id="IPR007590">
    <property type="entry name" value="Saf4/Yju2"/>
</dbReference>
<keyword evidence="9" id="KW-0175">Coiled coil</keyword>
<proteinExistence type="inferred from homology"/>
<keyword evidence="5 8" id="KW-0862">Zinc</keyword>
<accession>A0AA38H7J4</accession>
<keyword evidence="6" id="KW-0508">mRNA splicing</keyword>
<feature type="coiled-coil region" evidence="9">
    <location>
        <begin position="149"/>
        <end position="213"/>
    </location>
</feature>
<gene>
    <name evidence="11" type="ORF">MKK02DRAFT_43692</name>
</gene>
<organism evidence="11 12">
    <name type="scientific">Dioszegia hungarica</name>
    <dbReference type="NCBI Taxonomy" id="4972"/>
    <lineage>
        <taxon>Eukaryota</taxon>
        <taxon>Fungi</taxon>
        <taxon>Dikarya</taxon>
        <taxon>Basidiomycota</taxon>
        <taxon>Agaricomycotina</taxon>
        <taxon>Tremellomycetes</taxon>
        <taxon>Tremellales</taxon>
        <taxon>Bulleribasidiaceae</taxon>
        <taxon>Dioszegia</taxon>
    </lineage>
</organism>
<feature type="binding site" evidence="8">
    <location>
        <position position="47"/>
    </location>
    <ligand>
        <name>Zn(2+)</name>
        <dbReference type="ChEBI" id="CHEBI:29105"/>
    </ligand>
</feature>
<dbReference type="PANTHER" id="PTHR12111">
    <property type="entry name" value="SPLICING FACTOR YJU2"/>
    <property type="match status" value="1"/>
</dbReference>
<keyword evidence="12" id="KW-1185">Reference proteome</keyword>
<comment type="similarity">
    <text evidence="8">Belongs to the CWC16 family. YJU2 subfamily.</text>
</comment>
<keyword evidence="3 8" id="KW-0479">Metal-binding</keyword>
<feature type="region of interest" description="Disordered" evidence="10">
    <location>
        <begin position="221"/>
        <end position="299"/>
    </location>
</feature>
<dbReference type="Pfam" id="PF04502">
    <property type="entry name" value="Saf4_Yju2"/>
    <property type="match status" value="1"/>
</dbReference>
<dbReference type="EMBL" id="JAKWFO010000005">
    <property type="protein sequence ID" value="KAI9635016.1"/>
    <property type="molecule type" value="Genomic_DNA"/>
</dbReference>
<evidence type="ECO:0000313" key="12">
    <source>
        <dbReference type="Proteomes" id="UP001164286"/>
    </source>
</evidence>
<feature type="binding site" evidence="8">
    <location>
        <position position="44"/>
    </location>
    <ligand>
        <name>Zn(2+)</name>
        <dbReference type="ChEBI" id="CHEBI:29105"/>
    </ligand>
</feature>
<keyword evidence="7 8" id="KW-0539">Nucleus</keyword>
<evidence type="ECO:0000256" key="1">
    <source>
        <dbReference type="ARBA" id="ARBA00004123"/>
    </source>
</evidence>
<protein>
    <recommendedName>
        <fullName evidence="8">Splicing factor YJU2</fullName>
    </recommendedName>
</protein>
<evidence type="ECO:0000256" key="6">
    <source>
        <dbReference type="ARBA" id="ARBA00023187"/>
    </source>
</evidence>
<evidence type="ECO:0000256" key="2">
    <source>
        <dbReference type="ARBA" id="ARBA00022664"/>
    </source>
</evidence>
<evidence type="ECO:0000256" key="3">
    <source>
        <dbReference type="ARBA" id="ARBA00022723"/>
    </source>
</evidence>
<dbReference type="GO" id="GO:0046872">
    <property type="term" value="F:metal ion binding"/>
    <property type="evidence" value="ECO:0007669"/>
    <property type="project" value="UniProtKB-KW"/>
</dbReference>
<feature type="region of interest" description="Disordered" evidence="10">
    <location>
        <begin position="109"/>
        <end position="143"/>
    </location>
</feature>
<comment type="caution">
    <text evidence="11">The sequence shown here is derived from an EMBL/GenBank/DDBJ whole genome shotgun (WGS) entry which is preliminary data.</text>
</comment>
<evidence type="ECO:0000256" key="8">
    <source>
        <dbReference type="HAMAP-Rule" id="MF_03226"/>
    </source>
</evidence>
<dbReference type="GeneID" id="77731764"/>
<dbReference type="PANTHER" id="PTHR12111:SF1">
    <property type="entry name" value="SPLICING FACTOR YJU2"/>
    <property type="match status" value="1"/>
</dbReference>
<sequence length="347" mass="38394">MSERKVLNKYYPPDFDPSKLKRRKGLNKDKQMVIRLMAPFSMRCNRCAEYIYKGKKFNARKETAVDEEYFGIKIFRFYIKCTQCSSEITFKTDPKNADYTMEHGATRNFENWTDADPTGNRTFVPDAAADDDYDSDGNPREDRAAKDAMADLERSQEQSLREMEQMDELAELRQRNARVETNNADPETLLAQLHTERANKAEEERLAMEQEEDDQLVAQYFAKVPMGPPGLPSSVKGKGKGKEKAVAPPGIELDEPVEESDGDDSGSEGELPAAPDAVTIKRRPPPSESSGNGMAEPSVASLLAAKGKVLDSGAAAGSGSGSSAQAQVVAKRKREGLQKLMGIKKKK</sequence>
<comment type="subunit">
    <text evidence="8">Component of the spliceosome. Present in the activated B complex, the catalytically activated B* complex which catalyzes the branching, the catalytic step 1 C complex catalyzing the exon ligation, and the postcatalytic P complex containing the ligated exons (mRNA) and the excised lariat intron.</text>
</comment>
<evidence type="ECO:0000256" key="7">
    <source>
        <dbReference type="ARBA" id="ARBA00023242"/>
    </source>
</evidence>
<evidence type="ECO:0000256" key="4">
    <source>
        <dbReference type="ARBA" id="ARBA00022728"/>
    </source>
</evidence>
<evidence type="ECO:0000313" key="11">
    <source>
        <dbReference type="EMBL" id="KAI9635016.1"/>
    </source>
</evidence>